<dbReference type="PROSITE" id="PS51898">
    <property type="entry name" value="TYR_RECOMBINASE"/>
    <property type="match status" value="1"/>
</dbReference>
<evidence type="ECO:0000259" key="7">
    <source>
        <dbReference type="PROSITE" id="PS51900"/>
    </source>
</evidence>
<dbReference type="InterPro" id="IPR038488">
    <property type="entry name" value="Integrase_DNA-bd_sf"/>
</dbReference>
<dbReference type="PROSITE" id="PS51900">
    <property type="entry name" value="CB"/>
    <property type="match status" value="1"/>
</dbReference>
<dbReference type="Gene3D" id="1.10.150.130">
    <property type="match status" value="1"/>
</dbReference>
<dbReference type="CDD" id="cd00801">
    <property type="entry name" value="INT_P4_C"/>
    <property type="match status" value="1"/>
</dbReference>
<keyword evidence="2" id="KW-0229">DNA integration</keyword>
<dbReference type="Proteomes" id="UP000017822">
    <property type="component" value="Unassembled WGS sequence"/>
</dbReference>
<dbReference type="InterPro" id="IPR010998">
    <property type="entry name" value="Integrase_recombinase_N"/>
</dbReference>
<comment type="similarity">
    <text evidence="1">Belongs to the 'phage' integrase family.</text>
</comment>
<evidence type="ECO:0000313" key="9">
    <source>
        <dbReference type="Proteomes" id="UP000017822"/>
    </source>
</evidence>
<keyword evidence="3 5" id="KW-0238">DNA-binding</keyword>
<dbReference type="Gene3D" id="1.10.443.10">
    <property type="entry name" value="Intergrase catalytic core"/>
    <property type="match status" value="1"/>
</dbReference>
<evidence type="ECO:0000256" key="3">
    <source>
        <dbReference type="ARBA" id="ARBA00023125"/>
    </source>
</evidence>
<dbReference type="Pfam" id="PF00589">
    <property type="entry name" value="Phage_integrase"/>
    <property type="match status" value="1"/>
</dbReference>
<evidence type="ECO:0000256" key="2">
    <source>
        <dbReference type="ARBA" id="ARBA00022908"/>
    </source>
</evidence>
<reference evidence="8 9" key="1">
    <citation type="submission" date="2013-07" db="EMBL/GenBank/DDBJ databases">
        <authorList>
            <person name="Schaap P.J."/>
            <person name="Mehboob F."/>
            <person name="Oosterkamp M.J."/>
            <person name="de Vos W.M."/>
            <person name="Stams A.J.M."/>
            <person name="Koehorst J.J."/>
        </authorList>
    </citation>
    <scope>NUCLEOTIDE SEQUENCE [LARGE SCALE GENOMIC DNA]</scope>
    <source>
        <strain evidence="8 9">AW-1</strain>
    </source>
</reference>
<dbReference type="InterPro" id="IPR044068">
    <property type="entry name" value="CB"/>
</dbReference>
<dbReference type="AlphaFoldDB" id="V4RY86"/>
<dbReference type="GO" id="GO:0015074">
    <property type="term" value="P:DNA integration"/>
    <property type="evidence" value="ECO:0007669"/>
    <property type="project" value="UniProtKB-KW"/>
</dbReference>
<evidence type="ECO:0000256" key="1">
    <source>
        <dbReference type="ARBA" id="ARBA00008857"/>
    </source>
</evidence>
<dbReference type="EMBL" id="AOFQ01000054">
    <property type="protein sequence ID" value="ESQ98111.1"/>
    <property type="molecule type" value="Genomic_DNA"/>
</dbReference>
<dbReference type="Gene3D" id="3.30.160.390">
    <property type="entry name" value="Integrase, DNA-binding domain"/>
    <property type="match status" value="1"/>
</dbReference>
<accession>V4RY86</accession>
<dbReference type="InterPro" id="IPR025166">
    <property type="entry name" value="Integrase_DNA_bind_dom"/>
</dbReference>
<dbReference type="SUPFAM" id="SSF56349">
    <property type="entry name" value="DNA breaking-rejoining enzymes"/>
    <property type="match status" value="1"/>
</dbReference>
<feature type="domain" description="Core-binding (CB)" evidence="7">
    <location>
        <begin position="101"/>
        <end position="182"/>
    </location>
</feature>
<keyword evidence="4" id="KW-0233">DNA recombination</keyword>
<dbReference type="InterPro" id="IPR002104">
    <property type="entry name" value="Integrase_catalytic"/>
</dbReference>
<dbReference type="PANTHER" id="PTHR30629">
    <property type="entry name" value="PROPHAGE INTEGRASE"/>
    <property type="match status" value="1"/>
</dbReference>
<dbReference type="GO" id="GO:0006310">
    <property type="term" value="P:DNA recombination"/>
    <property type="evidence" value="ECO:0007669"/>
    <property type="project" value="UniProtKB-KW"/>
</dbReference>
<gene>
    <name evidence="8" type="ORF">F753_17200</name>
</gene>
<dbReference type="PATRIC" id="fig|1263865.4.peg.3318"/>
<dbReference type="InterPro" id="IPR011010">
    <property type="entry name" value="DNA_brk_join_enz"/>
</dbReference>
<evidence type="ECO:0000256" key="5">
    <source>
        <dbReference type="PROSITE-ProRule" id="PRU01248"/>
    </source>
</evidence>
<organism evidence="8 9">
    <name type="scientific">Stutzerimonas chloritidismutans AW-1</name>
    <dbReference type="NCBI Taxonomy" id="1263865"/>
    <lineage>
        <taxon>Bacteria</taxon>
        <taxon>Pseudomonadati</taxon>
        <taxon>Pseudomonadota</taxon>
        <taxon>Gammaproteobacteria</taxon>
        <taxon>Pseudomonadales</taxon>
        <taxon>Pseudomonadaceae</taxon>
        <taxon>Stutzerimonas</taxon>
    </lineage>
</organism>
<name>V4RY86_STUCH</name>
<dbReference type="Pfam" id="PF22022">
    <property type="entry name" value="Phage_int_M"/>
    <property type="match status" value="1"/>
</dbReference>
<comment type="caution">
    <text evidence="8">The sequence shown here is derived from an EMBL/GenBank/DDBJ whole genome shotgun (WGS) entry which is preliminary data.</text>
</comment>
<dbReference type="GO" id="GO:0003677">
    <property type="term" value="F:DNA binding"/>
    <property type="evidence" value="ECO:0007669"/>
    <property type="project" value="UniProtKB-UniRule"/>
</dbReference>
<protein>
    <submittedName>
        <fullName evidence="8">Integrase</fullName>
    </submittedName>
</protein>
<evidence type="ECO:0000256" key="4">
    <source>
        <dbReference type="ARBA" id="ARBA00023172"/>
    </source>
</evidence>
<dbReference type="InterPro" id="IPR053876">
    <property type="entry name" value="Phage_int_M"/>
</dbReference>
<evidence type="ECO:0000259" key="6">
    <source>
        <dbReference type="PROSITE" id="PS51898"/>
    </source>
</evidence>
<proteinExistence type="inferred from homology"/>
<dbReference type="PANTHER" id="PTHR30629:SF2">
    <property type="entry name" value="PROPHAGE INTEGRASE INTS-RELATED"/>
    <property type="match status" value="1"/>
</dbReference>
<dbReference type="InterPro" id="IPR013762">
    <property type="entry name" value="Integrase-like_cat_sf"/>
</dbReference>
<dbReference type="Pfam" id="PF13356">
    <property type="entry name" value="Arm-DNA-bind_3"/>
    <property type="match status" value="1"/>
</dbReference>
<feature type="domain" description="Tyr recombinase" evidence="6">
    <location>
        <begin position="206"/>
        <end position="392"/>
    </location>
</feature>
<sequence>MPPMPLKDTNCRNAKPQDKPYRLYDEQGLYLEVQPNGGRYWRLKYRFLGKEKRLALGVYPEVGLQEARRKRDDARVQLAGGQDPSLQRRMAKVVSQLDHQHTFESVATQWLSIRESSWDPEYTRTVRQRLELNAYPWLGKLPISSISTPMLVENLQRIIKRGARETARRVAQIYKQIFEFAEAAGITPPNQIGNLSRTLPAKRVKHFAAVTDPEKLGALLKALDSYSGTMPVCCALKLAPLLFCRPGDLRHMEWSEVNLDAGEWLIPGHKMKGLTVTKQDRPDHLVPLSQQAIAVLRELKPLTGRHRYAFPSARGGDRPMSNNAVLSALRRMDISGDEMTGHGFRATARTIGAEVLGFRPDLLEHQLAHTVKNPLGRAYDRTSFLPERRDMMQTWADYLDSIKTECALMSSAGPFKPVQAPSLRINTG</sequence>
<evidence type="ECO:0000313" key="8">
    <source>
        <dbReference type="EMBL" id="ESQ98111.1"/>
    </source>
</evidence>
<dbReference type="InterPro" id="IPR050808">
    <property type="entry name" value="Phage_Integrase"/>
</dbReference>